<dbReference type="RefSeq" id="WP_202630283.1">
    <property type="nucleotide sequence ID" value="NZ_JAACJS010000015.1"/>
</dbReference>
<feature type="non-terminal residue" evidence="1">
    <location>
        <position position="516"/>
    </location>
</feature>
<keyword evidence="2" id="KW-1185">Reference proteome</keyword>
<organism evidence="1 2">
    <name type="scientific">Sediminibacterium roseum</name>
    <dbReference type="NCBI Taxonomy" id="1978412"/>
    <lineage>
        <taxon>Bacteria</taxon>
        <taxon>Pseudomonadati</taxon>
        <taxon>Bacteroidota</taxon>
        <taxon>Chitinophagia</taxon>
        <taxon>Chitinophagales</taxon>
        <taxon>Chitinophagaceae</taxon>
        <taxon>Sediminibacterium</taxon>
    </lineage>
</organism>
<dbReference type="Proteomes" id="UP000753802">
    <property type="component" value="Unassembled WGS sequence"/>
</dbReference>
<reference evidence="1 2" key="1">
    <citation type="submission" date="2020-01" db="EMBL/GenBank/DDBJ databases">
        <title>Genome analysis.</title>
        <authorList>
            <person name="Wu S."/>
            <person name="Wang G."/>
        </authorList>
    </citation>
    <scope>NUCLEOTIDE SEQUENCE [LARGE SCALE GENOMIC DNA]</scope>
    <source>
        <strain evidence="1 2">SYL130</strain>
    </source>
</reference>
<gene>
    <name evidence="1" type="ORF">GWC95_11980</name>
</gene>
<name>A0ABW9ZWB1_9BACT</name>
<protein>
    <submittedName>
        <fullName evidence="1">DUF4214 domain-containing protein</fullName>
    </submittedName>
</protein>
<dbReference type="EMBL" id="JAACJS010000015">
    <property type="protein sequence ID" value="NCI50647.1"/>
    <property type="molecule type" value="Genomic_DNA"/>
</dbReference>
<proteinExistence type="predicted"/>
<accession>A0ABW9ZWB1</accession>
<evidence type="ECO:0000313" key="2">
    <source>
        <dbReference type="Proteomes" id="UP000753802"/>
    </source>
</evidence>
<comment type="caution">
    <text evidence="1">The sequence shown here is derived from an EMBL/GenBank/DDBJ whole genome shotgun (WGS) entry which is preliminary data.</text>
</comment>
<sequence length="516" mass="51754">MAAPKNLTGKNVKAPSEEGSAVIKNAAVVSSNLNSTKTVRSFFAPVITDATYDAATGTLVVNGTDFPSNGGDDVDVSKLTIQGDDGDSRQLTPSNVAITSASSFTVVLNGADKEAVNKILNKNGLTSTGNNTAYNLAAAPGFMKAPDGAGIDDMAGNAITVSNVAVPTITDATYDVSTGKLVVTGTGFLAVAGSSNDINVTNFNLKGEGVTLNLTGAGAVDILSSTSFEVTLTGANLAAVNLIFNKNGTSSTNGVAYNLEATEDWNEGADPSTTVTVDAINAITVSGVAVPSIATVSYDAASGVLTATGTGFLTAAGSNNDINALKLTIVGEGGAYTLTGGSVDVIDATTFNIGLKPADKNRINLILNKNGSSSTNTIAYNLIASEDWNAGADAAVPIVDAVTPITVSNVAVPAIASVSYNASTGILTATGSGFLSASGSNNDIDALKLTFVGEGGAYTLTGNSVDVISTTSFAIGLNATDKNAINLIFNKNGNSSTNGTTYNLVASEDWNAGADA</sequence>
<evidence type="ECO:0000313" key="1">
    <source>
        <dbReference type="EMBL" id="NCI50647.1"/>
    </source>
</evidence>